<organism evidence="2 3">
    <name type="scientific">Nicrophorus vespilloides</name>
    <name type="common">Boreal carrion beetle</name>
    <dbReference type="NCBI Taxonomy" id="110193"/>
    <lineage>
        <taxon>Eukaryota</taxon>
        <taxon>Metazoa</taxon>
        <taxon>Ecdysozoa</taxon>
        <taxon>Arthropoda</taxon>
        <taxon>Hexapoda</taxon>
        <taxon>Insecta</taxon>
        <taxon>Pterygota</taxon>
        <taxon>Neoptera</taxon>
        <taxon>Endopterygota</taxon>
        <taxon>Coleoptera</taxon>
        <taxon>Polyphaga</taxon>
        <taxon>Staphyliniformia</taxon>
        <taxon>Silphidae</taxon>
        <taxon>Nicrophorinae</taxon>
        <taxon>Nicrophorus</taxon>
    </lineage>
</organism>
<dbReference type="RefSeq" id="XP_017780969.1">
    <property type="nucleotide sequence ID" value="XM_017925480.1"/>
</dbReference>
<evidence type="ECO:0000313" key="2">
    <source>
        <dbReference type="Proteomes" id="UP000695000"/>
    </source>
</evidence>
<keyword evidence="1" id="KW-0732">Signal</keyword>
<keyword evidence="2" id="KW-1185">Reference proteome</keyword>
<feature type="chain" id="PRO_5045114326" evidence="1">
    <location>
        <begin position="18"/>
        <end position="241"/>
    </location>
</feature>
<dbReference type="InterPro" id="IPR038606">
    <property type="entry name" value="To_sf"/>
</dbReference>
<name>A0ABM1N2B9_NICVS</name>
<dbReference type="PANTHER" id="PTHR11008:SF41">
    <property type="entry name" value="RE70318P"/>
    <property type="match status" value="1"/>
</dbReference>
<feature type="signal peptide" evidence="1">
    <location>
        <begin position="1"/>
        <end position="17"/>
    </location>
</feature>
<accession>A0ABM1N2B9</accession>
<dbReference type="InterPro" id="IPR010562">
    <property type="entry name" value="Haemolymph_juvenile_hormone-bd"/>
</dbReference>
<evidence type="ECO:0000313" key="3">
    <source>
        <dbReference type="RefSeq" id="XP_017780969.1"/>
    </source>
</evidence>
<evidence type="ECO:0000256" key="1">
    <source>
        <dbReference type="SAM" id="SignalP"/>
    </source>
</evidence>
<protein>
    <submittedName>
        <fullName evidence="3">Uncharacterized protein LOC108565834</fullName>
    </submittedName>
</protein>
<gene>
    <name evidence="3" type="primary">LOC108565834</name>
</gene>
<dbReference type="PANTHER" id="PTHR11008">
    <property type="entry name" value="PROTEIN TAKEOUT-LIKE PROTEIN"/>
    <property type="match status" value="1"/>
</dbReference>
<dbReference type="Proteomes" id="UP000695000">
    <property type="component" value="Unplaced"/>
</dbReference>
<dbReference type="Pfam" id="PF06585">
    <property type="entry name" value="JHBP"/>
    <property type="match status" value="1"/>
</dbReference>
<proteinExistence type="predicted"/>
<reference evidence="3" key="1">
    <citation type="submission" date="2025-08" db="UniProtKB">
        <authorList>
            <consortium name="RefSeq"/>
        </authorList>
    </citation>
    <scope>IDENTIFICATION</scope>
    <source>
        <tissue evidence="3">Whole Larva</tissue>
    </source>
</reference>
<dbReference type="Gene3D" id="3.15.10.30">
    <property type="entry name" value="Haemolymph juvenile hormone binding protein"/>
    <property type="match status" value="1"/>
</dbReference>
<sequence>MLLYIVVVSSIVAIANAIKVAPLTNPCSQKSFDLNECISIKLDDAKPYLLDGIPELSIPSLKHIYIPYSYLNRSNYEFGVWNYDITGLENFNILKVDVDPKENIFKIEIEFPYGEGNGSYGFKGNLFNLNFDGTGPIKVNGTTLIVNLVLKTKVVQRNGHNYLEKVNSHVNAKIHGSFYMYLYNLYSGNTMITEIMNLVIKDNSFYMFELVAPILENQIKSLLDKAIDNVFKTYTYEELLP</sequence>
<dbReference type="GeneID" id="108565834"/>
<dbReference type="SMART" id="SM00700">
    <property type="entry name" value="JHBP"/>
    <property type="match status" value="1"/>
</dbReference>